<organism evidence="19 20">
    <name type="scientific">Dactylosporangium siamense</name>
    <dbReference type="NCBI Taxonomy" id="685454"/>
    <lineage>
        <taxon>Bacteria</taxon>
        <taxon>Bacillati</taxon>
        <taxon>Actinomycetota</taxon>
        <taxon>Actinomycetes</taxon>
        <taxon>Micromonosporales</taxon>
        <taxon>Micromonosporaceae</taxon>
        <taxon>Dactylosporangium</taxon>
    </lineage>
</organism>
<evidence type="ECO:0000256" key="4">
    <source>
        <dbReference type="ARBA" id="ARBA00022670"/>
    </source>
</evidence>
<comment type="cofactor">
    <cofactor evidence="14 16">
        <name>Zn(2+)</name>
        <dbReference type="ChEBI" id="CHEBI:29105"/>
    </cofactor>
    <text evidence="14 16">Binds 1 zinc ion per subunit.</text>
</comment>
<evidence type="ECO:0000256" key="15">
    <source>
        <dbReference type="PIRSR" id="PIRSR006404-1"/>
    </source>
</evidence>
<evidence type="ECO:0000256" key="1">
    <source>
        <dbReference type="ARBA" id="ARBA00004651"/>
    </source>
</evidence>
<feature type="binding site" evidence="16">
    <location>
        <position position="183"/>
    </location>
    <ligand>
        <name>Zn(2+)</name>
        <dbReference type="ChEBI" id="CHEBI:29105"/>
        <note>catalytic</note>
    </ligand>
</feature>
<feature type="active site" evidence="15">
    <location>
        <position position="88"/>
    </location>
</feature>
<dbReference type="GO" id="GO:0046872">
    <property type="term" value="F:metal ion binding"/>
    <property type="evidence" value="ECO:0007669"/>
    <property type="project" value="UniProtKB-UniRule"/>
</dbReference>
<keyword evidence="5 14" id="KW-0812">Transmembrane</keyword>
<keyword evidence="20" id="KW-1185">Reference proteome</keyword>
<feature type="transmembrane region" description="Helical" evidence="14">
    <location>
        <begin position="66"/>
        <end position="86"/>
    </location>
</feature>
<dbReference type="PANTHER" id="PTHR39188:SF3">
    <property type="entry name" value="STAGE IV SPORULATION PROTEIN FB"/>
    <property type="match status" value="1"/>
</dbReference>
<keyword evidence="13 14" id="KW-0472">Membrane</keyword>
<keyword evidence="9 14" id="KW-0862">Zinc</keyword>
<evidence type="ECO:0000313" key="20">
    <source>
        <dbReference type="Proteomes" id="UP000660611"/>
    </source>
</evidence>
<dbReference type="Proteomes" id="UP000660611">
    <property type="component" value="Unassembled WGS sequence"/>
</dbReference>
<evidence type="ECO:0000256" key="5">
    <source>
        <dbReference type="ARBA" id="ARBA00022692"/>
    </source>
</evidence>
<dbReference type="PANTHER" id="PTHR39188">
    <property type="entry name" value="MEMBRANE-ASSOCIATED ZINC METALLOPROTEASE M50B"/>
    <property type="match status" value="1"/>
</dbReference>
<dbReference type="SUPFAM" id="SSF54631">
    <property type="entry name" value="CBS-domain pair"/>
    <property type="match status" value="1"/>
</dbReference>
<evidence type="ECO:0000256" key="11">
    <source>
        <dbReference type="ARBA" id="ARBA00023049"/>
    </source>
</evidence>
<evidence type="ECO:0000256" key="10">
    <source>
        <dbReference type="ARBA" id="ARBA00022989"/>
    </source>
</evidence>
<evidence type="ECO:0000256" key="13">
    <source>
        <dbReference type="ARBA" id="ARBA00023136"/>
    </source>
</evidence>
<protein>
    <recommendedName>
        <fullName evidence="14">Zinc metalloprotease</fullName>
    </recommendedName>
</protein>
<reference evidence="19" key="1">
    <citation type="submission" date="2021-01" db="EMBL/GenBank/DDBJ databases">
        <title>Whole genome shotgun sequence of Dactylosporangium siamense NBRC 106093.</title>
        <authorList>
            <person name="Komaki H."/>
            <person name="Tamura T."/>
        </authorList>
    </citation>
    <scope>NUCLEOTIDE SEQUENCE</scope>
    <source>
        <strain evidence="19">NBRC 106093</strain>
    </source>
</reference>
<feature type="binding site" evidence="16">
    <location>
        <position position="87"/>
    </location>
    <ligand>
        <name>Zn(2+)</name>
        <dbReference type="ChEBI" id="CHEBI:29105"/>
        <note>catalytic</note>
    </ligand>
</feature>
<keyword evidence="11 14" id="KW-0482">Metalloprotease</keyword>
<dbReference type="Pfam" id="PF02163">
    <property type="entry name" value="Peptidase_M50"/>
    <property type="match status" value="1"/>
</dbReference>
<evidence type="ECO:0000256" key="2">
    <source>
        <dbReference type="ARBA" id="ARBA00007931"/>
    </source>
</evidence>
<feature type="binding site" evidence="16">
    <location>
        <position position="91"/>
    </location>
    <ligand>
        <name>Zn(2+)</name>
        <dbReference type="ChEBI" id="CHEBI:29105"/>
        <note>catalytic</note>
    </ligand>
</feature>
<dbReference type="EMBL" id="BONQ01000046">
    <property type="protein sequence ID" value="GIG44850.1"/>
    <property type="molecule type" value="Genomic_DNA"/>
</dbReference>
<dbReference type="GO" id="GO:0008237">
    <property type="term" value="F:metallopeptidase activity"/>
    <property type="evidence" value="ECO:0007669"/>
    <property type="project" value="UniProtKB-UniRule"/>
</dbReference>
<evidence type="ECO:0000256" key="8">
    <source>
        <dbReference type="ARBA" id="ARBA00022801"/>
    </source>
</evidence>
<proteinExistence type="inferred from homology"/>
<keyword evidence="10 14" id="KW-1133">Transmembrane helix</keyword>
<dbReference type="InterPro" id="IPR008915">
    <property type="entry name" value="Peptidase_M50"/>
</dbReference>
<name>A0A919PHA6_9ACTN</name>
<feature type="transmembrane region" description="Helical" evidence="14">
    <location>
        <begin position="160"/>
        <end position="184"/>
    </location>
</feature>
<evidence type="ECO:0000256" key="3">
    <source>
        <dbReference type="ARBA" id="ARBA00022475"/>
    </source>
</evidence>
<comment type="similarity">
    <text evidence="2 14">Belongs to the peptidase M50B family.</text>
</comment>
<evidence type="ECO:0000256" key="7">
    <source>
        <dbReference type="ARBA" id="ARBA00022737"/>
    </source>
</evidence>
<feature type="transmembrane region" description="Helical" evidence="14">
    <location>
        <begin position="128"/>
        <end position="154"/>
    </location>
</feature>
<keyword evidence="8 14" id="KW-0378">Hydrolase</keyword>
<keyword evidence="4 14" id="KW-0645">Protease</keyword>
<accession>A0A919PHA6</accession>
<feature type="domain" description="Peptidase M50" evidence="18">
    <location>
        <begin position="76"/>
        <end position="162"/>
    </location>
</feature>
<feature type="transmembrane region" description="Helical" evidence="14">
    <location>
        <begin position="205"/>
        <end position="226"/>
    </location>
</feature>
<gene>
    <name evidence="19" type="ORF">Dsi01nite_028910</name>
</gene>
<evidence type="ECO:0000256" key="6">
    <source>
        <dbReference type="ARBA" id="ARBA00022723"/>
    </source>
</evidence>
<dbReference type="GO" id="GO:0005886">
    <property type="term" value="C:plasma membrane"/>
    <property type="evidence" value="ECO:0007669"/>
    <property type="project" value="UniProtKB-SubCell"/>
</dbReference>
<feature type="region of interest" description="Disordered" evidence="17">
    <location>
        <begin position="1"/>
        <end position="22"/>
    </location>
</feature>
<feature type="transmembrane region" description="Helical" evidence="14">
    <location>
        <begin position="34"/>
        <end position="54"/>
    </location>
</feature>
<evidence type="ECO:0000256" key="16">
    <source>
        <dbReference type="PIRSR" id="PIRSR006404-2"/>
    </source>
</evidence>
<comment type="caution">
    <text evidence="19">The sequence shown here is derived from an EMBL/GenBank/DDBJ whole genome shotgun (WGS) entry which is preliminary data.</text>
</comment>
<dbReference type="GO" id="GO:0006508">
    <property type="term" value="P:proteolysis"/>
    <property type="evidence" value="ECO:0007669"/>
    <property type="project" value="UniProtKB-KW"/>
</dbReference>
<keyword evidence="3 14" id="KW-1003">Cell membrane</keyword>
<comment type="subcellular location">
    <subcellularLocation>
        <location evidence="1 14">Cell membrane</location>
        <topology evidence="1 14">Multi-pass membrane protein</topology>
    </subcellularLocation>
</comment>
<dbReference type="InterPro" id="IPR016483">
    <property type="entry name" value="UCP006404_Pept_M50_CBS"/>
</dbReference>
<dbReference type="PIRSF" id="PIRSF006404">
    <property type="entry name" value="UCP006404_Pept_M50_CBS"/>
    <property type="match status" value="1"/>
</dbReference>
<feature type="compositionally biased region" description="Low complexity" evidence="17">
    <location>
        <begin position="1"/>
        <end position="17"/>
    </location>
</feature>
<dbReference type="AlphaFoldDB" id="A0A919PHA6"/>
<evidence type="ECO:0000313" key="19">
    <source>
        <dbReference type="EMBL" id="GIG44850.1"/>
    </source>
</evidence>
<evidence type="ECO:0000256" key="9">
    <source>
        <dbReference type="ARBA" id="ARBA00022833"/>
    </source>
</evidence>
<evidence type="ECO:0000256" key="17">
    <source>
        <dbReference type="SAM" id="MobiDB-lite"/>
    </source>
</evidence>
<evidence type="ECO:0000259" key="18">
    <source>
        <dbReference type="Pfam" id="PF02163"/>
    </source>
</evidence>
<keyword evidence="7" id="KW-0677">Repeat</keyword>
<feature type="transmembrane region" description="Helical" evidence="14">
    <location>
        <begin position="232"/>
        <end position="250"/>
    </location>
</feature>
<keyword evidence="6 14" id="KW-0479">Metal-binding</keyword>
<sequence length="401" mass="42076">MDDYRSAPAPASSAARTRPPERGSGIPLGRLLGVPIYLAPSWLLLAALITLTYSQFLTSRREELSLGTGLAVGFGFVVCLLLSVLLHELGHAITSRQSGIGVSGITLEMLGGYTEMEREAPRPGVELFVSLAGPVVSLLLGLLSGAAALVLPAGGIAETFAFQLALSNIVVAVFNALPGLPLDGGRALQALVWKLSGDPNLGRRVAGWSGRLVAVATAGTVIVLFAQGILDGWFGLLFTLLVSVTMWVGAGQAIRHGKVAASLPPFNARELARPIVPVAAVTPLAEAERIAEQSGGHHLAVVDGAGAMLGFVHGASARAVPAERRPWVPIGDVTRRLDEHHVLPGDLRGTDLLHAIRDDPGGDYLVVSGEDVHGVLRGAELLSLVETRRPDGWPTSRRNRT</sequence>
<dbReference type="InterPro" id="IPR046342">
    <property type="entry name" value="CBS_dom_sf"/>
</dbReference>
<evidence type="ECO:0000256" key="14">
    <source>
        <dbReference type="PIRNR" id="PIRNR006404"/>
    </source>
</evidence>
<keyword evidence="12" id="KW-0129">CBS domain</keyword>
<evidence type="ECO:0000256" key="12">
    <source>
        <dbReference type="ARBA" id="ARBA00023122"/>
    </source>
</evidence>